<proteinExistence type="predicted"/>
<dbReference type="EMBL" id="JMCB01000003">
    <property type="protein sequence ID" value="KFE70099.1"/>
    <property type="molecule type" value="Genomic_DNA"/>
</dbReference>
<accession>A0A085WQY6</accession>
<organism evidence="1 2">
    <name type="scientific">Hyalangium minutum</name>
    <dbReference type="NCBI Taxonomy" id="394096"/>
    <lineage>
        <taxon>Bacteria</taxon>
        <taxon>Pseudomonadati</taxon>
        <taxon>Myxococcota</taxon>
        <taxon>Myxococcia</taxon>
        <taxon>Myxococcales</taxon>
        <taxon>Cystobacterineae</taxon>
        <taxon>Archangiaceae</taxon>
        <taxon>Hyalangium</taxon>
    </lineage>
</organism>
<reference evidence="1 2" key="1">
    <citation type="submission" date="2014-04" db="EMBL/GenBank/DDBJ databases">
        <title>Genome assembly of Hyalangium minutum DSM 14724.</title>
        <authorList>
            <person name="Sharma G."/>
            <person name="Subramanian S."/>
        </authorList>
    </citation>
    <scope>NUCLEOTIDE SEQUENCE [LARGE SCALE GENOMIC DNA]</scope>
    <source>
        <strain evidence="1 2">DSM 14724</strain>
    </source>
</reference>
<evidence type="ECO:0000313" key="2">
    <source>
        <dbReference type="Proteomes" id="UP000028725"/>
    </source>
</evidence>
<keyword evidence="2" id="KW-1185">Reference proteome</keyword>
<dbReference type="AlphaFoldDB" id="A0A085WQY6"/>
<evidence type="ECO:0000313" key="1">
    <source>
        <dbReference type="EMBL" id="KFE70099.1"/>
    </source>
</evidence>
<dbReference type="Proteomes" id="UP000028725">
    <property type="component" value="Unassembled WGS sequence"/>
</dbReference>
<sequence length="100" mass="11200">MRVSFYEQDPRAPEQIRGFTYAERQGRIRPHPELQIRLNEQNQLLSSHADLATLLLDEPVPVGFRAAVLAKSPVVPGETLKRVGFGYDDTSGALDGRRLV</sequence>
<protein>
    <submittedName>
        <fullName evidence="1">Uncharacterized protein</fullName>
    </submittedName>
</protein>
<name>A0A085WQY6_9BACT</name>
<comment type="caution">
    <text evidence="1">The sequence shown here is derived from an EMBL/GenBank/DDBJ whole genome shotgun (WGS) entry which is preliminary data.</text>
</comment>
<gene>
    <name evidence="1" type="ORF">DB31_5141</name>
</gene>